<reference evidence="1" key="1">
    <citation type="submission" date="2023-07" db="EMBL/GenBank/DDBJ databases">
        <title>Black Yeasts Isolated from many extreme environments.</title>
        <authorList>
            <person name="Coleine C."/>
            <person name="Stajich J.E."/>
            <person name="Selbmann L."/>
        </authorList>
    </citation>
    <scope>NUCLEOTIDE SEQUENCE</scope>
    <source>
        <strain evidence="1">CCFEE 5714</strain>
    </source>
</reference>
<organism evidence="1 2">
    <name type="scientific">Vermiconidia calcicola</name>
    <dbReference type="NCBI Taxonomy" id="1690605"/>
    <lineage>
        <taxon>Eukaryota</taxon>
        <taxon>Fungi</taxon>
        <taxon>Dikarya</taxon>
        <taxon>Ascomycota</taxon>
        <taxon>Pezizomycotina</taxon>
        <taxon>Dothideomycetes</taxon>
        <taxon>Dothideomycetidae</taxon>
        <taxon>Mycosphaerellales</taxon>
        <taxon>Extremaceae</taxon>
        <taxon>Vermiconidia</taxon>
    </lineage>
</organism>
<gene>
    <name evidence="1" type="ORF">LTR37_005639</name>
</gene>
<name>A0ACC3NJ27_9PEZI</name>
<keyword evidence="2" id="KW-1185">Reference proteome</keyword>
<sequence>MANPTSVEFELPTGVSTFKPEKHFRLDDKFIHYMATAKSKLSVIGQDFKPTKAETKLMLRTGVKKIQGLVGHTPFAEITSTSFLMRRNHDEDADRESERYITELNQTDTSVLLWVYTGNGKPKVDDVAKYTRMYLNPTDEGKTQWRWTKCEPHPNWETSPGKETFEKMSHEFSILEESLRDDFRLAHVCIGYDHKETTLQEMLYQSGDCANNRLANYANMAVNALLAKDTETAPTAKNQDSTALHGHKQYTFDVKSSKSFAGLRLCRGTARTLWLTPQIENGVVLSQQYCYKLFFPTASVADLLNTHTAAGGRYDDVADALRGVKVRIRNVRGQEDRFVYKLGETPATASVQAKHQAWLAKVDSHLRFPEMPCVNVGKPGRNELIPAEMCSILPMQSFGSGASLQYQLEFASLKQFMNSTPPGDRGKEQNLLVHAPYQKVDVGTGKDKFKVSFPNGGPNVLFVEAGVEKRFSGSWTELCRELSKNAAYSLFDDAPTSVPPLFLMYKPGGDPVNIWQDQIAKFVHKHEQDGKKTLLVVAVQADQHHKKLYELIKTICDTKIGAQTFFVNMATLEQKARAAPADGAIKAANEITKRMRIRNPPDESTRSDKIHDIAVGLHMTPVTGDLENVDENGKLSCTQQELFLVVTVSRHRKRAEGYRTERNLLTAEELETFNPTKYVLPHLSRWSTESGNASGEHRVTIFRSGRLPVTKADNTVSRGNRIARKINDRSPFTLNDRGLCRGSITKSEVFEAKAQRYTADFNTDQRANEVPPEASKARSANDEVAMLKEGIQKEKKSRFQLCYILLDEENAFQFFGSAKELIANAIKSNTNDSSSASFFLRSSSIVNRNSFTVKAHRRMTPKSNSKLISLTLLGDKARSTKAAVAGEPEEGSTDALSTPTSPDSSSIVMTDGAADIPPHMRRGLAPISPRHKSEFHAARKSKASGGSLNLPKASGDKGRRGDRTDSERQAIKPDADATQDSTLQLDITDAELEELALLFRDDHLELYDTKWPIPTYLAQLAAKRTKMHLRNDPKLPDDVFRTNKLPGIPKGVQESLYYL</sequence>
<proteinExistence type="predicted"/>
<evidence type="ECO:0000313" key="2">
    <source>
        <dbReference type="Proteomes" id="UP001281147"/>
    </source>
</evidence>
<comment type="caution">
    <text evidence="1">The sequence shown here is derived from an EMBL/GenBank/DDBJ whole genome shotgun (WGS) entry which is preliminary data.</text>
</comment>
<accession>A0ACC3NJ27</accession>
<dbReference type="Proteomes" id="UP001281147">
    <property type="component" value="Unassembled WGS sequence"/>
</dbReference>
<dbReference type="EMBL" id="JAUTXU010000036">
    <property type="protein sequence ID" value="KAK3717573.1"/>
    <property type="molecule type" value="Genomic_DNA"/>
</dbReference>
<protein>
    <submittedName>
        <fullName evidence="1">Uncharacterized protein</fullName>
    </submittedName>
</protein>
<evidence type="ECO:0000313" key="1">
    <source>
        <dbReference type="EMBL" id="KAK3717573.1"/>
    </source>
</evidence>